<accession>A0ACC0X8E1</accession>
<evidence type="ECO:0000313" key="2">
    <source>
        <dbReference type="Proteomes" id="UP001163603"/>
    </source>
</evidence>
<comment type="caution">
    <text evidence="1">The sequence shown here is derived from an EMBL/GenBank/DDBJ whole genome shotgun (WGS) entry which is preliminary data.</text>
</comment>
<keyword evidence="2" id="KW-1185">Reference proteome</keyword>
<evidence type="ECO:0000313" key="1">
    <source>
        <dbReference type="EMBL" id="KAJ0010989.1"/>
    </source>
</evidence>
<sequence>MMKRRAVHHQVNGFHIHIQRHIFLKAKNG</sequence>
<dbReference type="Proteomes" id="UP001163603">
    <property type="component" value="Chromosome 14"/>
</dbReference>
<dbReference type="EMBL" id="CM047749">
    <property type="protein sequence ID" value="KAJ0010989.1"/>
    <property type="molecule type" value="Genomic_DNA"/>
</dbReference>
<gene>
    <name evidence="1" type="ORF">Pint_33770</name>
</gene>
<name>A0ACC0X8E1_9ROSI</name>
<reference evidence="2" key="1">
    <citation type="journal article" date="2023" name="G3 (Bethesda)">
        <title>Genome assembly and association tests identify interacting loci associated with vigor, precocity, and sex in interspecific pistachio rootstocks.</title>
        <authorList>
            <person name="Palmer W."/>
            <person name="Jacygrad E."/>
            <person name="Sagayaradj S."/>
            <person name="Cavanaugh K."/>
            <person name="Han R."/>
            <person name="Bertier L."/>
            <person name="Beede B."/>
            <person name="Kafkas S."/>
            <person name="Golino D."/>
            <person name="Preece J."/>
            <person name="Michelmore R."/>
        </authorList>
    </citation>
    <scope>NUCLEOTIDE SEQUENCE [LARGE SCALE GENOMIC DNA]</scope>
</reference>
<protein>
    <submittedName>
        <fullName evidence="1">Uncharacterized protein</fullName>
    </submittedName>
</protein>
<organism evidence="1 2">
    <name type="scientific">Pistacia integerrima</name>
    <dbReference type="NCBI Taxonomy" id="434235"/>
    <lineage>
        <taxon>Eukaryota</taxon>
        <taxon>Viridiplantae</taxon>
        <taxon>Streptophyta</taxon>
        <taxon>Embryophyta</taxon>
        <taxon>Tracheophyta</taxon>
        <taxon>Spermatophyta</taxon>
        <taxon>Magnoliopsida</taxon>
        <taxon>eudicotyledons</taxon>
        <taxon>Gunneridae</taxon>
        <taxon>Pentapetalae</taxon>
        <taxon>rosids</taxon>
        <taxon>malvids</taxon>
        <taxon>Sapindales</taxon>
        <taxon>Anacardiaceae</taxon>
        <taxon>Pistacia</taxon>
    </lineage>
</organism>
<proteinExistence type="predicted"/>